<dbReference type="InterPro" id="IPR026466">
    <property type="entry name" value="Fim_isopep_form_D2_dom"/>
</dbReference>
<dbReference type="Pfam" id="PF17802">
    <property type="entry name" value="SpaA"/>
    <property type="match status" value="1"/>
</dbReference>
<feature type="transmembrane region" description="Helical" evidence="6">
    <location>
        <begin position="570"/>
        <end position="590"/>
    </location>
</feature>
<keyword evidence="2" id="KW-0964">Secreted</keyword>
<keyword evidence="6" id="KW-1133">Transmembrane helix</keyword>
<protein>
    <submittedName>
        <fullName evidence="10">Gram-positive pilin backbone subunit 2, Cna-B-like domain-containing protein</fullName>
    </submittedName>
</protein>
<feature type="signal peptide" evidence="7">
    <location>
        <begin position="1"/>
        <end position="36"/>
    </location>
</feature>
<keyword evidence="6" id="KW-0472">Membrane</keyword>
<dbReference type="InterPro" id="IPR019931">
    <property type="entry name" value="LPXTG_anchor"/>
</dbReference>
<dbReference type="EMBL" id="JAAIIJ010000010">
    <property type="protein sequence ID" value="NMN01994.1"/>
    <property type="molecule type" value="Genomic_DNA"/>
</dbReference>
<dbReference type="InterPro" id="IPR041033">
    <property type="entry name" value="SpaA_PFL_dom_1"/>
</dbReference>
<feature type="chain" id="PRO_5047347401" evidence="7">
    <location>
        <begin position="37"/>
        <end position="599"/>
    </location>
</feature>
<feature type="region of interest" description="Disordered" evidence="5">
    <location>
        <begin position="538"/>
        <end position="561"/>
    </location>
</feature>
<sequence length="599" mass="64147">MFDGRRSRRGCLLPIVVALVAAMVCAFGSASMSATAESEGTSALTTELKVTNLEKGVKGTAYKYMKVEGEGDQDNQPKQHFESPVINVVSNDFASKNYIKDRDKDGDEPTKEFRDMDSEDRNAFTDKLLSLVANDLITLTSYSSDVAVSGTGGKAEISFTLPVGGYVIKLTNGSDCIYTPILADVWLHPNGNLQIRGDLDLSPIDAIAAKSEKITSKKTVDGNKTKTHSQIGEALNFRVETPIPKYLTHATNKHFGVEDHPDCGLTIKPSSIKVQIGGKMLSKENKDYSDDSVSAEKDRGSGIRIEFNTEQYNKSKLTDAAESGESLIVEYEGRLNDKASIEGGGTRNHARPLIVKDNYDPKLNLFDKYTNPPETPAFTTLYTYGVKLTKVDSKDESRKLGDAEFELYKKEDGTTTEIKVKKQSADPTSAGQAGAATGMYVVQEAGSPGSVPITSNAEGLVQIDGLNAGVTYILKETKAPEGYSDSAELVTTEIIIRDEKTEDGSSNGPDGKPDLDNSSMIGGKAVTALDNNRLVGNIENKSTAQPGPGPGPDPGQYDFTLPKTGAMGTAAFSAIGVALVAGGVALVVVIRRRKVKHSS</sequence>
<evidence type="ECO:0000256" key="7">
    <source>
        <dbReference type="SAM" id="SignalP"/>
    </source>
</evidence>
<dbReference type="InterPro" id="IPR048052">
    <property type="entry name" value="FM1-like"/>
</dbReference>
<dbReference type="NCBIfam" id="TIGR04226">
    <property type="entry name" value="RrgB_K2N_iso_D2"/>
    <property type="match status" value="1"/>
</dbReference>
<dbReference type="InterPro" id="IPR013783">
    <property type="entry name" value="Ig-like_fold"/>
</dbReference>
<gene>
    <name evidence="10" type="ORF">G1C94_0616</name>
</gene>
<dbReference type="Gene3D" id="2.60.40.740">
    <property type="match status" value="1"/>
</dbReference>
<evidence type="ECO:0000313" key="11">
    <source>
        <dbReference type="Proteomes" id="UP000553756"/>
    </source>
</evidence>
<proteinExistence type="predicted"/>
<evidence type="ECO:0000259" key="9">
    <source>
        <dbReference type="Pfam" id="PF17802"/>
    </source>
</evidence>
<feature type="domain" description="Gram-positive cocci surface proteins LPxTG" evidence="8">
    <location>
        <begin position="559"/>
        <end position="596"/>
    </location>
</feature>
<dbReference type="RefSeq" id="WP_172144598.1">
    <property type="nucleotide sequence ID" value="NZ_JAAIIJ010000010.1"/>
</dbReference>
<evidence type="ECO:0000259" key="8">
    <source>
        <dbReference type="Pfam" id="PF00746"/>
    </source>
</evidence>
<keyword evidence="4" id="KW-0572">Peptidoglycan-anchor</keyword>
<feature type="region of interest" description="Disordered" evidence="5">
    <location>
        <begin position="497"/>
        <end position="521"/>
    </location>
</feature>
<keyword evidence="6" id="KW-0812">Transmembrane</keyword>
<evidence type="ECO:0000256" key="1">
    <source>
        <dbReference type="ARBA" id="ARBA00022512"/>
    </source>
</evidence>
<accession>A0ABX1SZG2</accession>
<evidence type="ECO:0000313" key="10">
    <source>
        <dbReference type="EMBL" id="NMN01994.1"/>
    </source>
</evidence>
<evidence type="ECO:0000256" key="5">
    <source>
        <dbReference type="SAM" id="MobiDB-lite"/>
    </source>
</evidence>
<evidence type="ECO:0000256" key="2">
    <source>
        <dbReference type="ARBA" id="ARBA00022525"/>
    </source>
</evidence>
<dbReference type="NCBIfam" id="NF033902">
    <property type="entry name" value="iso_D2_wall_anc"/>
    <property type="match status" value="1"/>
</dbReference>
<keyword evidence="11" id="KW-1185">Reference proteome</keyword>
<dbReference type="Gene3D" id="2.60.40.10">
    <property type="entry name" value="Immunoglobulins"/>
    <property type="match status" value="1"/>
</dbReference>
<evidence type="ECO:0000256" key="6">
    <source>
        <dbReference type="SAM" id="Phobius"/>
    </source>
</evidence>
<dbReference type="Proteomes" id="UP000553756">
    <property type="component" value="Unassembled WGS sequence"/>
</dbReference>
<reference evidence="10 11" key="1">
    <citation type="submission" date="2020-02" db="EMBL/GenBank/DDBJ databases">
        <title>Characterization of phylogenetic diversity of novel bifidobacterial species isolated in Czech ZOOs.</title>
        <authorList>
            <person name="Lugli G.A."/>
            <person name="Vera N.B."/>
            <person name="Ventura M."/>
        </authorList>
    </citation>
    <scope>NUCLEOTIDE SEQUENCE [LARGE SCALE GENOMIC DNA]</scope>
    <source>
        <strain evidence="10 11">DSM 109963</strain>
    </source>
</reference>
<name>A0ABX1SZG2_9BIFI</name>
<keyword evidence="1" id="KW-0134">Cell wall</keyword>
<dbReference type="NCBIfam" id="TIGR01167">
    <property type="entry name" value="LPXTG_anchor"/>
    <property type="match status" value="1"/>
</dbReference>
<keyword evidence="3 7" id="KW-0732">Signal</keyword>
<comment type="caution">
    <text evidence="10">The sequence shown here is derived from an EMBL/GenBank/DDBJ whole genome shotgun (WGS) entry which is preliminary data.</text>
</comment>
<evidence type="ECO:0000256" key="3">
    <source>
        <dbReference type="ARBA" id="ARBA00022729"/>
    </source>
</evidence>
<evidence type="ECO:0000256" key="4">
    <source>
        <dbReference type="ARBA" id="ARBA00023088"/>
    </source>
</evidence>
<organism evidence="10 11">
    <name type="scientific">Bifidobacterium panos</name>
    <dbReference type="NCBI Taxonomy" id="2675321"/>
    <lineage>
        <taxon>Bacteria</taxon>
        <taxon>Bacillati</taxon>
        <taxon>Actinomycetota</taxon>
        <taxon>Actinomycetes</taxon>
        <taxon>Bifidobacteriales</taxon>
        <taxon>Bifidobacteriaceae</taxon>
        <taxon>Bifidobacterium</taxon>
    </lineage>
</organism>
<dbReference type="Pfam" id="PF00746">
    <property type="entry name" value="Gram_pos_anchor"/>
    <property type="match status" value="1"/>
</dbReference>
<feature type="domain" description="SpaA-like prealbumin fold" evidence="9">
    <location>
        <begin position="386"/>
        <end position="493"/>
    </location>
</feature>